<organism evidence="11">
    <name type="scientific">hydrothermal vent metagenome</name>
    <dbReference type="NCBI Taxonomy" id="652676"/>
    <lineage>
        <taxon>unclassified sequences</taxon>
        <taxon>metagenomes</taxon>
        <taxon>ecological metagenomes</taxon>
    </lineage>
</organism>
<keyword evidence="2" id="KW-0547">Nucleotide-binding</keyword>
<dbReference type="SUPFAM" id="SSF52540">
    <property type="entry name" value="P-loop containing nucleoside triphosphate hydrolases"/>
    <property type="match status" value="2"/>
</dbReference>
<reference evidence="11" key="1">
    <citation type="submission" date="2018-06" db="EMBL/GenBank/DDBJ databases">
        <authorList>
            <person name="Zhirakovskaya E."/>
        </authorList>
    </citation>
    <scope>NUCLEOTIDE SEQUENCE</scope>
</reference>
<keyword evidence="6" id="KW-0408">Iron</keyword>
<dbReference type="InterPro" id="IPR006555">
    <property type="entry name" value="ATP-dep_Helicase_C"/>
</dbReference>
<gene>
    <name evidence="11" type="ORF">MNBD_DELTA03-931</name>
</gene>
<dbReference type="InterPro" id="IPR027417">
    <property type="entry name" value="P-loop_NTPase"/>
</dbReference>
<dbReference type="AlphaFoldDB" id="A0A3B0UZ46"/>
<dbReference type="Gene3D" id="3.40.50.300">
    <property type="entry name" value="P-loop containing nucleotide triphosphate hydrolases"/>
    <property type="match status" value="2"/>
</dbReference>
<dbReference type="PANTHER" id="PTHR11472">
    <property type="entry name" value="DNA REPAIR DEAD HELICASE RAD3/XP-D SUBFAMILY MEMBER"/>
    <property type="match status" value="1"/>
</dbReference>
<keyword evidence="7" id="KW-0411">Iron-sulfur</keyword>
<dbReference type="GO" id="GO:0005524">
    <property type="term" value="F:ATP binding"/>
    <property type="evidence" value="ECO:0007669"/>
    <property type="project" value="UniProtKB-KW"/>
</dbReference>
<keyword evidence="9" id="KW-0413">Isomerase</keyword>
<evidence type="ECO:0000256" key="1">
    <source>
        <dbReference type="ARBA" id="ARBA00022723"/>
    </source>
</evidence>
<dbReference type="GO" id="GO:0016818">
    <property type="term" value="F:hydrolase activity, acting on acid anhydrides, in phosphorus-containing anhydrides"/>
    <property type="evidence" value="ECO:0007669"/>
    <property type="project" value="InterPro"/>
</dbReference>
<dbReference type="GO" id="GO:0003678">
    <property type="term" value="F:DNA helicase activity"/>
    <property type="evidence" value="ECO:0007669"/>
    <property type="project" value="InterPro"/>
</dbReference>
<evidence type="ECO:0000256" key="9">
    <source>
        <dbReference type="ARBA" id="ARBA00023235"/>
    </source>
</evidence>
<evidence type="ECO:0000256" key="7">
    <source>
        <dbReference type="ARBA" id="ARBA00023014"/>
    </source>
</evidence>
<dbReference type="InterPro" id="IPR010614">
    <property type="entry name" value="RAD3-like_helicase_DEAD"/>
</dbReference>
<evidence type="ECO:0000313" key="11">
    <source>
        <dbReference type="EMBL" id="VAW36081.1"/>
    </source>
</evidence>
<dbReference type="GO" id="GO:0006139">
    <property type="term" value="P:nucleobase-containing compound metabolic process"/>
    <property type="evidence" value="ECO:0007669"/>
    <property type="project" value="InterPro"/>
</dbReference>
<dbReference type="EMBL" id="UOEX01000152">
    <property type="protein sequence ID" value="VAW36081.1"/>
    <property type="molecule type" value="Genomic_DNA"/>
</dbReference>
<keyword evidence="8" id="KW-0238">DNA-binding</keyword>
<dbReference type="SMART" id="SM00491">
    <property type="entry name" value="HELICc2"/>
    <property type="match status" value="1"/>
</dbReference>
<keyword evidence="3" id="KW-0378">Hydrolase</keyword>
<evidence type="ECO:0000256" key="3">
    <source>
        <dbReference type="ARBA" id="ARBA00022801"/>
    </source>
</evidence>
<evidence type="ECO:0000256" key="2">
    <source>
        <dbReference type="ARBA" id="ARBA00022741"/>
    </source>
</evidence>
<dbReference type="GO" id="GO:0051536">
    <property type="term" value="F:iron-sulfur cluster binding"/>
    <property type="evidence" value="ECO:0007669"/>
    <property type="project" value="UniProtKB-KW"/>
</dbReference>
<dbReference type="InterPro" id="IPR014013">
    <property type="entry name" value="Helic_SF1/SF2_ATP-bd_DinG/Rad3"/>
</dbReference>
<accession>A0A3B0UZ46</accession>
<evidence type="ECO:0000256" key="4">
    <source>
        <dbReference type="ARBA" id="ARBA00022806"/>
    </source>
</evidence>
<dbReference type="Pfam" id="PF13307">
    <property type="entry name" value="Helicase_C_2"/>
    <property type="match status" value="1"/>
</dbReference>
<keyword evidence="5" id="KW-0067">ATP-binding</keyword>
<dbReference type="Pfam" id="PF00270">
    <property type="entry name" value="DEAD"/>
    <property type="match status" value="1"/>
</dbReference>
<feature type="domain" description="Helicase ATP-binding" evidence="10">
    <location>
        <begin position="17"/>
        <end position="292"/>
    </location>
</feature>
<evidence type="ECO:0000256" key="5">
    <source>
        <dbReference type="ARBA" id="ARBA00022840"/>
    </source>
</evidence>
<protein>
    <submittedName>
        <fullName evidence="11">DinG family ATP-dependent helicase YoaA</fullName>
    </submittedName>
</protein>
<evidence type="ECO:0000256" key="8">
    <source>
        <dbReference type="ARBA" id="ARBA00023125"/>
    </source>
</evidence>
<dbReference type="InterPro" id="IPR045028">
    <property type="entry name" value="DinG/Rad3-like"/>
</dbReference>
<name>A0A3B0UZ46_9ZZZZ</name>
<sequence length="663" mass="74052">MHNFIESIEHIFQPQGLLAQALPDYESRPGQLTMARAVAQALDSPGDVLPERAAMLAVEAETGIGKTLAYLIPAVVGGRKVVISTGTLNLQEQILDKEIPLIQRHIKADLKVVCVKGRRNYACLFRAKQFLTNPQMLLFERSEELELLSDWLAHTRLGERAELTWLGDDSPLWEQICSSTDKCLGGRCPDNAACFIGRLRKAAAQAQIIIVNHHLFFSDLAIRRFGRAEVLPRYQTVIFDEAHHLENVATNYFGTSISLYQIKELDHDIEELSAGLAKESRLKTRQISRALMAQAAEFAAIFPARPGRYPLEEVTRHKSWAGELNLLLSSFESLGNHLDSLIIQNPAWEGHLRRCQELSNSLGRICMDMETTSVYWYERRKRNLILTSSPIEVADELRQYLYSQVSSLIFTSATLTTGGKFAYMFKRLGLDEETETLRLASPFNYAERTRLYIPAAGFPEPREAAYGPAAREQSLELIKAAGGRALLLFTSLSAMREARDFLSAVLPYELLTQGEAPKAVLLDKFQRRTTSVLLAVASFWEGVNVPGESLSCVIIDKLPFEVPSDPVIMARVNRINEEGGRPFFDLQIPRAILTLRQGLGRLMRSGSDGGLLAVLDIRLYSKPYGRIFRESLPASPIIRDLTVVKEWFAGHNAGDVGAPVDGQ</sequence>
<dbReference type="GO" id="GO:0003677">
    <property type="term" value="F:DNA binding"/>
    <property type="evidence" value="ECO:0007669"/>
    <property type="project" value="UniProtKB-KW"/>
</dbReference>
<dbReference type="PROSITE" id="PS51193">
    <property type="entry name" value="HELICASE_ATP_BIND_2"/>
    <property type="match status" value="1"/>
</dbReference>
<evidence type="ECO:0000259" key="10">
    <source>
        <dbReference type="PROSITE" id="PS51193"/>
    </source>
</evidence>
<keyword evidence="4 11" id="KW-0347">Helicase</keyword>
<dbReference type="Pfam" id="PF06733">
    <property type="entry name" value="DEAD_2"/>
    <property type="match status" value="1"/>
</dbReference>
<keyword evidence="1" id="KW-0479">Metal-binding</keyword>
<dbReference type="PANTHER" id="PTHR11472:SF34">
    <property type="entry name" value="REGULATOR OF TELOMERE ELONGATION HELICASE 1"/>
    <property type="match status" value="1"/>
</dbReference>
<evidence type="ECO:0000256" key="6">
    <source>
        <dbReference type="ARBA" id="ARBA00023004"/>
    </source>
</evidence>
<dbReference type="InterPro" id="IPR011545">
    <property type="entry name" value="DEAD/DEAH_box_helicase_dom"/>
</dbReference>
<proteinExistence type="predicted"/>
<dbReference type="GO" id="GO:0046872">
    <property type="term" value="F:metal ion binding"/>
    <property type="evidence" value="ECO:0007669"/>
    <property type="project" value="UniProtKB-KW"/>
</dbReference>